<keyword evidence="1" id="KW-0472">Membrane</keyword>
<gene>
    <name evidence="2" type="ORF">QTN89_25150</name>
</gene>
<evidence type="ECO:0000313" key="3">
    <source>
        <dbReference type="Proteomes" id="UP001239462"/>
    </source>
</evidence>
<comment type="caution">
    <text evidence="2">The sequence shown here is derived from an EMBL/GenBank/DDBJ whole genome shotgun (WGS) entry which is preliminary data.</text>
</comment>
<protein>
    <submittedName>
        <fullName evidence="2">Uncharacterized protein</fullName>
    </submittedName>
</protein>
<name>A0ABT7PQH3_9BACT</name>
<keyword evidence="1" id="KW-1133">Transmembrane helix</keyword>
<organism evidence="2 3">
    <name type="scientific">Roseiconus lacunae</name>
    <dbReference type="NCBI Taxonomy" id="2605694"/>
    <lineage>
        <taxon>Bacteria</taxon>
        <taxon>Pseudomonadati</taxon>
        <taxon>Planctomycetota</taxon>
        <taxon>Planctomycetia</taxon>
        <taxon>Pirellulales</taxon>
        <taxon>Pirellulaceae</taxon>
        <taxon>Roseiconus</taxon>
    </lineage>
</organism>
<evidence type="ECO:0000313" key="2">
    <source>
        <dbReference type="EMBL" id="MDM4018765.1"/>
    </source>
</evidence>
<dbReference type="RefSeq" id="WP_289166685.1">
    <property type="nucleotide sequence ID" value="NZ_JASZZN010000026.1"/>
</dbReference>
<evidence type="ECO:0000256" key="1">
    <source>
        <dbReference type="SAM" id="Phobius"/>
    </source>
</evidence>
<keyword evidence="1" id="KW-0812">Transmembrane</keyword>
<reference evidence="2 3" key="1">
    <citation type="submission" date="2023-06" db="EMBL/GenBank/DDBJ databases">
        <title>Roseiconus lacunae JC819 isolated from Gulf of Mannar region, Tamil Nadu.</title>
        <authorList>
            <person name="Pk S."/>
            <person name="Ch S."/>
            <person name="Ch V.R."/>
        </authorList>
    </citation>
    <scope>NUCLEOTIDE SEQUENCE [LARGE SCALE GENOMIC DNA]</scope>
    <source>
        <strain evidence="2 3">JC819</strain>
    </source>
</reference>
<accession>A0ABT7PQH3</accession>
<dbReference type="Proteomes" id="UP001239462">
    <property type="component" value="Unassembled WGS sequence"/>
</dbReference>
<proteinExistence type="predicted"/>
<keyword evidence="3" id="KW-1185">Reference proteome</keyword>
<sequence>MNDKPEIAERIGAAINELDIDFGRFTLAGWFVSLLSLLGGGGAAYAISSFMIRRNGLDVAAGLVFCLTMIAVTTVGFLVLRWAFAIFGVSITKST</sequence>
<feature type="transmembrane region" description="Helical" evidence="1">
    <location>
        <begin position="59"/>
        <end position="84"/>
    </location>
</feature>
<dbReference type="EMBL" id="JASZZN010000026">
    <property type="protein sequence ID" value="MDM4018765.1"/>
    <property type="molecule type" value="Genomic_DNA"/>
</dbReference>
<feature type="transmembrane region" description="Helical" evidence="1">
    <location>
        <begin position="27"/>
        <end position="47"/>
    </location>
</feature>